<dbReference type="CDD" id="cd00063">
    <property type="entry name" value="FN3"/>
    <property type="match status" value="1"/>
</dbReference>
<keyword evidence="5 11" id="KW-0732">Signal</keyword>
<evidence type="ECO:0000256" key="1">
    <source>
        <dbReference type="ARBA" id="ARBA00000427"/>
    </source>
</evidence>
<dbReference type="GO" id="GO:0000272">
    <property type="term" value="P:polysaccharide catabolic process"/>
    <property type="evidence" value="ECO:0007669"/>
    <property type="project" value="UniProtKB-KW"/>
</dbReference>
<dbReference type="CDD" id="cd15482">
    <property type="entry name" value="Sialidase_non-viral"/>
    <property type="match status" value="1"/>
</dbReference>
<comment type="subcellular location">
    <subcellularLocation>
        <location evidence="2">Cell projection</location>
    </subcellularLocation>
</comment>
<dbReference type="Gene3D" id="2.60.40.10">
    <property type="entry name" value="Immunoglobulins"/>
    <property type="match status" value="1"/>
</dbReference>
<feature type="domain" description="Laminin G" evidence="12">
    <location>
        <begin position="469"/>
        <end position="637"/>
    </location>
</feature>
<dbReference type="InterPro" id="IPR045556">
    <property type="entry name" value="DUF6351"/>
</dbReference>
<dbReference type="RefSeq" id="WP_163815002.1">
    <property type="nucleotide sequence ID" value="NZ_JAAGOB010000001.1"/>
</dbReference>
<dbReference type="InterPro" id="IPR033803">
    <property type="entry name" value="CBD-like_Golvesin-Xly"/>
</dbReference>
<dbReference type="SMART" id="SM00060">
    <property type="entry name" value="FN3"/>
    <property type="match status" value="1"/>
</dbReference>
<keyword evidence="8" id="KW-0378">Hydrolase</keyword>
<keyword evidence="9" id="KW-0119">Carbohydrate metabolism</keyword>
<reference evidence="14 15" key="1">
    <citation type="submission" date="2020-02" db="EMBL/GenBank/DDBJ databases">
        <authorList>
            <person name="Li X.-J."/>
            <person name="Feng X.-M."/>
        </authorList>
    </citation>
    <scope>NUCLEOTIDE SEQUENCE [LARGE SCALE GENOMIC DNA]</scope>
    <source>
        <strain evidence="14 15">CGMCC 4.7225</strain>
    </source>
</reference>
<dbReference type="GO" id="GO:0042995">
    <property type="term" value="C:cell projection"/>
    <property type="evidence" value="ECO:0007669"/>
    <property type="project" value="UniProtKB-SubCell"/>
</dbReference>
<evidence type="ECO:0000256" key="5">
    <source>
        <dbReference type="ARBA" id="ARBA00022729"/>
    </source>
</evidence>
<dbReference type="SMART" id="SM00560">
    <property type="entry name" value="LamGL"/>
    <property type="match status" value="1"/>
</dbReference>
<dbReference type="Gene3D" id="2.60.120.200">
    <property type="match status" value="1"/>
</dbReference>
<dbReference type="SMART" id="SM00282">
    <property type="entry name" value="LamG"/>
    <property type="match status" value="1"/>
</dbReference>
<organism evidence="14 15">
    <name type="scientific">Phytoactinopolyspora alkaliphila</name>
    <dbReference type="NCBI Taxonomy" id="1783498"/>
    <lineage>
        <taxon>Bacteria</taxon>
        <taxon>Bacillati</taxon>
        <taxon>Actinomycetota</taxon>
        <taxon>Actinomycetes</taxon>
        <taxon>Jiangellales</taxon>
        <taxon>Jiangellaceae</taxon>
        <taxon>Phytoactinopolyspora</taxon>
    </lineage>
</organism>
<dbReference type="SUPFAM" id="SSF50939">
    <property type="entry name" value="Sialidases"/>
    <property type="match status" value="1"/>
</dbReference>
<dbReference type="InterPro" id="IPR036116">
    <property type="entry name" value="FN3_sf"/>
</dbReference>
<dbReference type="Pfam" id="PF13088">
    <property type="entry name" value="BNR_2"/>
    <property type="match status" value="1"/>
</dbReference>
<feature type="domain" description="Fibronectin type-III" evidence="13">
    <location>
        <begin position="938"/>
        <end position="1033"/>
    </location>
</feature>
<dbReference type="SUPFAM" id="SSF49265">
    <property type="entry name" value="Fibronectin type III"/>
    <property type="match status" value="1"/>
</dbReference>
<dbReference type="GO" id="GO:0006689">
    <property type="term" value="P:ganglioside catabolic process"/>
    <property type="evidence" value="ECO:0007669"/>
    <property type="project" value="TreeGrafter"/>
</dbReference>
<evidence type="ECO:0000256" key="6">
    <source>
        <dbReference type="ARBA" id="ARBA00023157"/>
    </source>
</evidence>
<dbReference type="PROSITE" id="PS50853">
    <property type="entry name" value="FN3"/>
    <property type="match status" value="1"/>
</dbReference>
<keyword evidence="6" id="KW-1015">Disulfide bond</keyword>
<evidence type="ECO:0000256" key="8">
    <source>
        <dbReference type="ARBA" id="ARBA00023295"/>
    </source>
</evidence>
<evidence type="ECO:0000256" key="7">
    <source>
        <dbReference type="ARBA" id="ARBA00023273"/>
    </source>
</evidence>
<dbReference type="InterPro" id="IPR011040">
    <property type="entry name" value="Sialidase"/>
</dbReference>
<dbReference type="EMBL" id="JAAGOB010000001">
    <property type="protein sequence ID" value="NED93755.1"/>
    <property type="molecule type" value="Genomic_DNA"/>
</dbReference>
<feature type="region of interest" description="Disordered" evidence="10">
    <location>
        <begin position="1010"/>
        <end position="1054"/>
    </location>
</feature>
<dbReference type="SUPFAM" id="SSF49785">
    <property type="entry name" value="Galactose-binding domain-like"/>
    <property type="match status" value="1"/>
</dbReference>
<feature type="signal peptide" evidence="11">
    <location>
        <begin position="1"/>
        <end position="29"/>
    </location>
</feature>
<dbReference type="GO" id="GO:0004308">
    <property type="term" value="F:exo-alpha-sialidase activity"/>
    <property type="evidence" value="ECO:0007669"/>
    <property type="project" value="UniProtKB-EC"/>
</dbReference>
<dbReference type="EC" id="3.2.1.18" evidence="4"/>
<evidence type="ECO:0000256" key="2">
    <source>
        <dbReference type="ARBA" id="ARBA00004316"/>
    </source>
</evidence>
<dbReference type="InterPro" id="IPR001791">
    <property type="entry name" value="Laminin_G"/>
</dbReference>
<keyword evidence="7" id="KW-0966">Cell projection</keyword>
<feature type="chain" id="PRO_5039533569" description="exo-alpha-sialidase" evidence="11">
    <location>
        <begin position="30"/>
        <end position="1724"/>
    </location>
</feature>
<comment type="similarity">
    <text evidence="3">Belongs to the glycosyl hydrolase 33 family.</text>
</comment>
<evidence type="ECO:0000313" key="15">
    <source>
        <dbReference type="Proteomes" id="UP000469185"/>
    </source>
</evidence>
<evidence type="ECO:0000256" key="10">
    <source>
        <dbReference type="SAM" id="MobiDB-lite"/>
    </source>
</evidence>
<evidence type="ECO:0000313" key="14">
    <source>
        <dbReference type="EMBL" id="NED93755.1"/>
    </source>
</evidence>
<dbReference type="PROSITE" id="PS50025">
    <property type="entry name" value="LAM_G_DOMAIN"/>
    <property type="match status" value="1"/>
</dbReference>
<dbReference type="InterPro" id="IPR026856">
    <property type="entry name" value="Sialidase_fam"/>
</dbReference>
<keyword evidence="8" id="KW-0326">Glycosidase</keyword>
<dbReference type="CDD" id="cd02795">
    <property type="entry name" value="CBM6-CBM35-CBM36_like"/>
    <property type="match status" value="1"/>
</dbReference>
<dbReference type="InterPro" id="IPR003961">
    <property type="entry name" value="FN3_dom"/>
</dbReference>
<proteinExistence type="inferred from homology"/>
<dbReference type="Pfam" id="PF00041">
    <property type="entry name" value="fn3"/>
    <property type="match status" value="1"/>
</dbReference>
<accession>A0A6N9YFS3</accession>
<dbReference type="SUPFAM" id="SSF53474">
    <property type="entry name" value="alpha/beta-Hydrolases"/>
    <property type="match status" value="1"/>
</dbReference>
<protein>
    <recommendedName>
        <fullName evidence="4">exo-alpha-sialidase</fullName>
        <ecNumber evidence="4">3.2.1.18</ecNumber>
    </recommendedName>
</protein>
<evidence type="ECO:0000256" key="4">
    <source>
        <dbReference type="ARBA" id="ARBA00012733"/>
    </source>
</evidence>
<evidence type="ECO:0000259" key="12">
    <source>
        <dbReference type="PROSITE" id="PS50025"/>
    </source>
</evidence>
<dbReference type="PANTHER" id="PTHR10628:SF30">
    <property type="entry name" value="EXO-ALPHA-SIALIDASE"/>
    <property type="match status" value="1"/>
</dbReference>
<dbReference type="InterPro" id="IPR036278">
    <property type="entry name" value="Sialidase_sf"/>
</dbReference>
<name>A0A6N9YFS3_9ACTN</name>
<dbReference type="Gene3D" id="2.120.10.10">
    <property type="match status" value="1"/>
</dbReference>
<dbReference type="SUPFAM" id="SSF49899">
    <property type="entry name" value="Concanavalin A-like lectins/glucanases"/>
    <property type="match status" value="1"/>
</dbReference>
<dbReference type="Pfam" id="PF25275">
    <property type="entry name" value="Golvesin_C"/>
    <property type="match status" value="1"/>
</dbReference>
<dbReference type="Pfam" id="PF13385">
    <property type="entry name" value="Laminin_G_3"/>
    <property type="match status" value="1"/>
</dbReference>
<dbReference type="InterPro" id="IPR029058">
    <property type="entry name" value="AB_hydrolase_fold"/>
</dbReference>
<dbReference type="Pfam" id="PF19878">
    <property type="entry name" value="DUF6351"/>
    <property type="match status" value="1"/>
</dbReference>
<comment type="catalytic activity">
    <reaction evidence="1">
        <text>Hydrolysis of alpha-(2-&gt;3)-, alpha-(2-&gt;6)-, alpha-(2-&gt;8)- glycosidic linkages of terminal sialic acid residues in oligosaccharides, glycoproteins, glycolipids, colominic acid and synthetic substrates.</text>
        <dbReference type="EC" id="3.2.1.18"/>
    </reaction>
</comment>
<dbReference type="Proteomes" id="UP000469185">
    <property type="component" value="Unassembled WGS sequence"/>
</dbReference>
<dbReference type="GO" id="GO:0009313">
    <property type="term" value="P:oligosaccharide catabolic process"/>
    <property type="evidence" value="ECO:0007669"/>
    <property type="project" value="TreeGrafter"/>
</dbReference>
<sequence>MTNRWLTARRKAAAVLLSAGTLAAGALVAAPSSATLPAANLPQAADAEHGFYDETILWDSETDPLENYHVHGLAVTPQDTILAFTEGRHETCDAGPRELLLRRSTDAGASWEPSQVVVPAEEGQSWGNPSPVVDQETGDIFVFFGMSLRDQGNTTCSGDRQEVFMVHSDDDGLTWTDPVEMPELFEDNDYGWTLHGPGPGHGIQLDDGRLALQVLHRREVIGHTVPERLYGVSLIYSDDHGDTWEAGEPIPVDIDYPINESRIWQRDDGAVVVNGRSAAGGHRNRISAVSTDGGITWSDPVLEPATGRYTAVDAGFVQFTGADGVSRVLHSRPDSARREALTIGVSYDDGYTYRYEKMINAGSSYYSDMAVLADGTIVLIYGRDGEILSAPQRVAVATFDLAWLTDGRDDGSNGGGVAEQAVELGATADVRTRPGSRVPRISTITPDISAHRNHAAVTGSPTVTKGAVGSALELSADDHLQIPLTRSVASAGDEFTTAAWFRTEEQSSQAIMWAYAMGSSTPQWWIRAEPGDNRLRALVDTGAGTRALTAPGNYADGEWHHVALTRDRDAVTLYLDGEAVASGASPVGSVSSNAREGIHIGQRPDGANALTGGIDETLLFDRVLSPAEIAGLVTDGASNVPDDAVVHLPLERTRSNPDRPGGTEVVEDENARGGRYLQYDAQAPGDYVEIPFTVDGAGEYEIAVRYHRHWNRGKVQVSIDGTDLPDGLVDPTLPANAAYQTYQHGTVHLRQGGHRIRFTLVGEGHQGGTTIGVDHLTLISGGGDHDLIRDVVVDDESVGDFQMVSGTWSRATGQAGHPYYGVSYRSAPAGTGDRLARFRLDVPVAGEYQVLAWYVSHPNRASNAPYTINHADGSTTVRVDQRGQARSLADADRPGVWVNLGTYRFEAGSSGSVELSNDADGFVVADGITLTRDPVPDTPDDVQAAAASSSSIDVTWTAREGATGYHVERRPAGTGAWELAGETPAGETTFTSTGLSPGTAYEHRVYAITATQPGRPDRGSMASDPVSATTNPAGDDGEDDESLRLTTLSGRPDTVSGGDSLIRIDVGEDIALDDVAVQANDLDVTADFVVDEDARTLTGVVTGLNTGDNVVAATGGESRRSQLVVVNHPTEGPVFSGPHQQPFACETTSFTMPVIGGNLGAPLDENCSVQTRVDYFYRTTGDTYAPWPDGASSYPDDMATTTTSTGDDAPFVVRMETGTVNRSIYQHTVLHDPLTEPEPSFDSPPAAWNGAAIFTLGGGCTNGWYRQGRNTGGVVDAFMLGQGYGVMSSSLNVFGSNCSDLTAAESAMMVKERFIETYGPAKHVIGFGSSGGSYQAYQTTDNYPGIFDGIIIGSSFPDVGFSTVNMITDAWLLDTYFASTDTEWTEEEQRAATGFATYATAGAVSGGARRIDPRSFCGIVPAAQRYHPDTNPTGVRCGVYDHAVNVYGRDPATGFARRPLDNVGIQYGLQALNDGTISPEQFLDLNEHVGGFDHDANIRPERTAGDQEAIRIAYQTGRLASGGGGLAGIPVIDYRAYRDDNPNGELHLRYHTFSMKERMAEANGTSANYVSLLEDIRYGGFSTDSPMLRHAIIEMDDWLTAIAADTSGDAPIDKIVRARPADLVEGCNTRDTNPVFIAETLDRDPAGECEQLYPTASFPREVAGESVAADVVKCQLKAPDPEEYAVQLDAEQWDRLEAIFPGGVCDYSKPGVEQQGLSDTWLRF</sequence>
<evidence type="ECO:0000256" key="3">
    <source>
        <dbReference type="ARBA" id="ARBA00009348"/>
    </source>
</evidence>
<gene>
    <name evidence="14" type="ORF">G1H11_00310</name>
</gene>
<dbReference type="InterPro" id="IPR013783">
    <property type="entry name" value="Ig-like_fold"/>
</dbReference>
<evidence type="ECO:0000256" key="9">
    <source>
        <dbReference type="ARBA" id="ARBA00023326"/>
    </source>
</evidence>
<dbReference type="PANTHER" id="PTHR10628">
    <property type="entry name" value="SIALIDASE"/>
    <property type="match status" value="1"/>
</dbReference>
<evidence type="ECO:0000259" key="13">
    <source>
        <dbReference type="PROSITE" id="PS50853"/>
    </source>
</evidence>
<dbReference type="CDD" id="cd00110">
    <property type="entry name" value="LamG"/>
    <property type="match status" value="1"/>
</dbReference>
<dbReference type="GO" id="GO:0016020">
    <property type="term" value="C:membrane"/>
    <property type="evidence" value="ECO:0007669"/>
    <property type="project" value="TreeGrafter"/>
</dbReference>
<keyword evidence="9" id="KW-0624">Polysaccharide degradation</keyword>
<comment type="caution">
    <text evidence="14">The sequence shown here is derived from an EMBL/GenBank/DDBJ whole genome shotgun (WGS) entry which is preliminary data.</text>
</comment>
<keyword evidence="15" id="KW-1185">Reference proteome</keyword>
<dbReference type="InterPro" id="IPR013320">
    <property type="entry name" value="ConA-like_dom_sf"/>
</dbReference>
<evidence type="ECO:0000256" key="11">
    <source>
        <dbReference type="SAM" id="SignalP"/>
    </source>
</evidence>
<dbReference type="Gene3D" id="2.60.120.260">
    <property type="entry name" value="Galactose-binding domain-like"/>
    <property type="match status" value="1"/>
</dbReference>
<dbReference type="InterPro" id="IPR008979">
    <property type="entry name" value="Galactose-bd-like_sf"/>
</dbReference>
<dbReference type="GO" id="GO:0005737">
    <property type="term" value="C:cytoplasm"/>
    <property type="evidence" value="ECO:0007669"/>
    <property type="project" value="TreeGrafter"/>
</dbReference>
<dbReference type="InterPro" id="IPR006558">
    <property type="entry name" value="LamG-like"/>
</dbReference>